<gene>
    <name evidence="1" type="ORF">FHX34_103469</name>
</gene>
<evidence type="ECO:0000313" key="2">
    <source>
        <dbReference type="Proteomes" id="UP000320239"/>
    </source>
</evidence>
<name>A0A561WAQ7_ACTTI</name>
<accession>A0A561WAQ7</accession>
<protein>
    <submittedName>
        <fullName evidence="1">Uncharacterized protein</fullName>
    </submittedName>
</protein>
<reference evidence="1 2" key="1">
    <citation type="submission" date="2019-06" db="EMBL/GenBank/DDBJ databases">
        <title>Sequencing the genomes of 1000 actinobacteria strains.</title>
        <authorList>
            <person name="Klenk H.-P."/>
        </authorList>
    </citation>
    <scope>NUCLEOTIDE SEQUENCE [LARGE SCALE GENOMIC DNA]</scope>
    <source>
        <strain evidence="1 2">DSM 43866</strain>
    </source>
</reference>
<dbReference type="Proteomes" id="UP000320239">
    <property type="component" value="Unassembled WGS sequence"/>
</dbReference>
<keyword evidence="2" id="KW-1185">Reference proteome</keyword>
<evidence type="ECO:0000313" key="1">
    <source>
        <dbReference type="EMBL" id="TWG20940.1"/>
    </source>
</evidence>
<organism evidence="1 2">
    <name type="scientific">Actinoplanes teichomyceticus</name>
    <dbReference type="NCBI Taxonomy" id="1867"/>
    <lineage>
        <taxon>Bacteria</taxon>
        <taxon>Bacillati</taxon>
        <taxon>Actinomycetota</taxon>
        <taxon>Actinomycetes</taxon>
        <taxon>Micromonosporales</taxon>
        <taxon>Micromonosporaceae</taxon>
        <taxon>Actinoplanes</taxon>
    </lineage>
</organism>
<dbReference type="EMBL" id="VIWY01000003">
    <property type="protein sequence ID" value="TWG20940.1"/>
    <property type="molecule type" value="Genomic_DNA"/>
</dbReference>
<dbReference type="RefSeq" id="WP_145830903.1">
    <property type="nucleotide sequence ID" value="NZ_BOMX01000153.1"/>
</dbReference>
<comment type="caution">
    <text evidence="1">The sequence shown here is derived from an EMBL/GenBank/DDBJ whole genome shotgun (WGS) entry which is preliminary data.</text>
</comment>
<proteinExistence type="predicted"/>
<dbReference type="AlphaFoldDB" id="A0A561WAQ7"/>
<sequence length="65" mass="6967">MTDQPERPERPVVRINLAVEALRRSLPAPDPGPVVQAAERLQAAFAAAGPAAVSAIRDTIGRLRR</sequence>